<sequence length="344" mass="37758">MKKISLVIILLLIAATLFACSEDTGYAGEYIGYSWAGEATGVTFEDATQYIETKMTLDKDGVITDLELDFKVKRGDTWVSRLDQTSTVAIDYTVIPTTATVGESVVNGDSMFTIQTIDFMSFYAYGVNSEGVVAITIVDPVTRFMFETRLDADFDYSQKLNTLNVGNELNVPTTRTSSSGLVKPTSWDAYASKNVFNIHSFSHVLIETGVFEGINQNSTVQHLLEALEITFVEGVPQEKTASYGFYGLGGWKGNYEAIAETLIGQNATQMVSIIDWSFERYALGVNENNQFGIDVQAGGTRTAQDSYDTIAGATVRMSRESTSFQRALVIAGIITEEQVIIGRF</sequence>
<keyword evidence="3" id="KW-1185">Reference proteome</keyword>
<evidence type="ECO:0000256" key="1">
    <source>
        <dbReference type="SAM" id="SignalP"/>
    </source>
</evidence>
<evidence type="ECO:0000313" key="2">
    <source>
        <dbReference type="EMBL" id="MDI6452828.1"/>
    </source>
</evidence>
<reference evidence="2" key="1">
    <citation type="submission" date="2023-05" db="EMBL/GenBank/DDBJ databases">
        <title>Mariniplasma microaerophilum sp. nov., a novel anaerobic mollicute isolated from terrestrial mud volcano, Taman Peninsula, Russia.</title>
        <authorList>
            <person name="Khomyakova M.A."/>
            <person name="Merkel A.Y."/>
            <person name="Slobodkin A.I."/>
        </authorList>
    </citation>
    <scope>NUCLEOTIDE SEQUENCE</scope>
    <source>
        <strain evidence="2">M4Ah</strain>
    </source>
</reference>
<proteinExistence type="predicted"/>
<keyword evidence="1" id="KW-0732">Signal</keyword>
<name>A0AAW6U4C1_9MOLU</name>
<feature type="signal peptide" evidence="1">
    <location>
        <begin position="1"/>
        <end position="19"/>
    </location>
</feature>
<protein>
    <submittedName>
        <fullName evidence="2">Uncharacterized protein</fullName>
    </submittedName>
</protein>
<dbReference type="EMBL" id="JASCXW010000011">
    <property type="protein sequence ID" value="MDI6452828.1"/>
    <property type="molecule type" value="Genomic_DNA"/>
</dbReference>
<dbReference type="RefSeq" id="WP_282839253.1">
    <property type="nucleotide sequence ID" value="NZ_JASCXW010000011.1"/>
</dbReference>
<accession>A0AAW6U4C1</accession>
<comment type="caution">
    <text evidence="2">The sequence shown here is derived from an EMBL/GenBank/DDBJ whole genome shotgun (WGS) entry which is preliminary data.</text>
</comment>
<gene>
    <name evidence="2" type="ORF">QJ521_04560</name>
</gene>
<dbReference type="Proteomes" id="UP001431532">
    <property type="component" value="Unassembled WGS sequence"/>
</dbReference>
<dbReference type="AlphaFoldDB" id="A0AAW6U4C1"/>
<organism evidence="2 3">
    <name type="scientific">Peloplasma aerotolerans</name>
    <dbReference type="NCBI Taxonomy" id="3044389"/>
    <lineage>
        <taxon>Bacteria</taxon>
        <taxon>Bacillati</taxon>
        <taxon>Mycoplasmatota</taxon>
        <taxon>Mollicutes</taxon>
        <taxon>Acholeplasmatales</taxon>
        <taxon>Acholeplasmataceae</taxon>
        <taxon>Peloplasma</taxon>
    </lineage>
</organism>
<dbReference type="PROSITE" id="PS51257">
    <property type="entry name" value="PROKAR_LIPOPROTEIN"/>
    <property type="match status" value="1"/>
</dbReference>
<feature type="chain" id="PRO_5043666930" evidence="1">
    <location>
        <begin position="20"/>
        <end position="344"/>
    </location>
</feature>
<evidence type="ECO:0000313" key="3">
    <source>
        <dbReference type="Proteomes" id="UP001431532"/>
    </source>
</evidence>